<dbReference type="GeneID" id="91567103"/>
<evidence type="ECO:0000313" key="2">
    <source>
        <dbReference type="Proteomes" id="UP001519291"/>
    </source>
</evidence>
<evidence type="ECO:0000313" key="1">
    <source>
        <dbReference type="EMBL" id="MBP2400738.1"/>
    </source>
</evidence>
<organism evidence="1 2">
    <name type="scientific">Streptomyces syringium</name>
    <dbReference type="NCBI Taxonomy" id="76729"/>
    <lineage>
        <taxon>Bacteria</taxon>
        <taxon>Bacillati</taxon>
        <taxon>Actinomycetota</taxon>
        <taxon>Actinomycetes</taxon>
        <taxon>Kitasatosporales</taxon>
        <taxon>Streptomycetaceae</taxon>
        <taxon>Streptomyces</taxon>
    </lineage>
</organism>
<evidence type="ECO:0008006" key="3">
    <source>
        <dbReference type="Google" id="ProtNLM"/>
    </source>
</evidence>
<dbReference type="RefSeq" id="WP_209513326.1">
    <property type="nucleotide sequence ID" value="NZ_JAGIOH010000001.1"/>
</dbReference>
<dbReference type="Proteomes" id="UP001519291">
    <property type="component" value="Unassembled WGS sequence"/>
</dbReference>
<accession>A0ABS4XYF4</accession>
<name>A0ABS4XYF4_9ACTN</name>
<keyword evidence="2" id="KW-1185">Reference proteome</keyword>
<proteinExistence type="predicted"/>
<dbReference type="EMBL" id="JAGIOH010000001">
    <property type="protein sequence ID" value="MBP2400738.1"/>
    <property type="molecule type" value="Genomic_DNA"/>
</dbReference>
<protein>
    <recommendedName>
        <fullName evidence="3">Bifunctional DNA primase/polymerase, N-terminal</fullName>
    </recommendedName>
</protein>
<comment type="caution">
    <text evidence="1">The sequence shown here is derived from an EMBL/GenBank/DDBJ whole genome shotgun (WGS) entry which is preliminary data.</text>
</comment>
<sequence length="167" mass="17778">MTRTSVWPPTTHDRPAVLHAYTDLLRWPLQVGGRPVTAEEAEHLLATDPGLPLETDGSLFDAATVAYSLGLETLIRLDRMPQVPPVPCFTDGHSTVTFLLTPGTGEGLAGLSDVRVGAGGPVALPPSTGLRWDTPPWNCTVPERLAIPAAEELAPALRAAVRLYGRS</sequence>
<gene>
    <name evidence="1" type="ORF">JO379_000207</name>
</gene>
<reference evidence="1 2" key="1">
    <citation type="submission" date="2021-03" db="EMBL/GenBank/DDBJ databases">
        <title>Sequencing the genomes of 1000 actinobacteria strains.</title>
        <authorList>
            <person name="Klenk H.-P."/>
        </authorList>
    </citation>
    <scope>NUCLEOTIDE SEQUENCE [LARGE SCALE GENOMIC DNA]</scope>
    <source>
        <strain evidence="1 2">DSM 41480</strain>
    </source>
</reference>